<dbReference type="EMBL" id="SDPQ02000001">
    <property type="protein sequence ID" value="KAA1399384.1"/>
    <property type="molecule type" value="Genomic_DNA"/>
</dbReference>
<dbReference type="AlphaFoldDB" id="A0A5M4FGU4"/>
<feature type="domain" description="VOC" evidence="1">
    <location>
        <begin position="5"/>
        <end position="123"/>
    </location>
</feature>
<dbReference type="Proteomes" id="UP000380867">
    <property type="component" value="Unassembled WGS sequence"/>
</dbReference>
<evidence type="ECO:0000259" key="1">
    <source>
        <dbReference type="PROSITE" id="PS51819"/>
    </source>
</evidence>
<dbReference type="PROSITE" id="PS51819">
    <property type="entry name" value="VOC"/>
    <property type="match status" value="1"/>
</dbReference>
<dbReference type="OrthoDB" id="9804907at2"/>
<gene>
    <name evidence="2" type="ORF">ESP70_001015</name>
</gene>
<evidence type="ECO:0000313" key="2">
    <source>
        <dbReference type="EMBL" id="KAA1399384.1"/>
    </source>
</evidence>
<proteinExistence type="predicted"/>
<dbReference type="SUPFAM" id="SSF54593">
    <property type="entry name" value="Glyoxalase/Bleomycin resistance protein/Dihydroxybiphenyl dioxygenase"/>
    <property type="match status" value="1"/>
</dbReference>
<reference evidence="2" key="1">
    <citation type="submission" date="2019-09" db="EMBL/GenBank/DDBJ databases">
        <authorList>
            <person name="Li J."/>
        </authorList>
    </citation>
    <scope>NUCLEOTIDE SEQUENCE [LARGE SCALE GENOMIC DNA]</scope>
    <source>
        <strain evidence="2">JCM 14732</strain>
    </source>
</reference>
<dbReference type="RefSeq" id="WP_149687528.1">
    <property type="nucleotide sequence ID" value="NZ_SDPQ02000001.1"/>
</dbReference>
<sequence>MVTYGTPFSGFSVSDVPAAKAFYADVIGLDVEESEGMLHLALGDGHHVLVYPKGEAHVPASFTVLNLPVEDVSAAVRELSERGVSFKRYEGMPQDDDGVMKGNGPDIAWFTDPSGNVVSVIGAPGPGR</sequence>
<dbReference type="InterPro" id="IPR004360">
    <property type="entry name" value="Glyas_Fos-R_dOase_dom"/>
</dbReference>
<dbReference type="Gene3D" id="3.10.180.10">
    <property type="entry name" value="2,3-Dihydroxybiphenyl 1,2-Dioxygenase, domain 1"/>
    <property type="match status" value="1"/>
</dbReference>
<protein>
    <submittedName>
        <fullName evidence="2">VOC family protein</fullName>
    </submittedName>
</protein>
<comment type="caution">
    <text evidence="2">The sequence shown here is derived from an EMBL/GenBank/DDBJ whole genome shotgun (WGS) entry which is preliminary data.</text>
</comment>
<dbReference type="CDD" id="cd06587">
    <property type="entry name" value="VOC"/>
    <property type="match status" value="1"/>
</dbReference>
<dbReference type="Pfam" id="PF00903">
    <property type="entry name" value="Glyoxalase"/>
    <property type="match status" value="1"/>
</dbReference>
<dbReference type="InterPro" id="IPR029068">
    <property type="entry name" value="Glyas_Bleomycin-R_OHBP_Dase"/>
</dbReference>
<accession>A0A5M4FGU4</accession>
<evidence type="ECO:0000313" key="3">
    <source>
        <dbReference type="Proteomes" id="UP000380867"/>
    </source>
</evidence>
<name>A0A5M4FGU4_9ACTN</name>
<organism evidence="2 3">
    <name type="scientific">Aeromicrobium ginsengisoli</name>
    <dbReference type="NCBI Taxonomy" id="363867"/>
    <lineage>
        <taxon>Bacteria</taxon>
        <taxon>Bacillati</taxon>
        <taxon>Actinomycetota</taxon>
        <taxon>Actinomycetes</taxon>
        <taxon>Propionibacteriales</taxon>
        <taxon>Nocardioidaceae</taxon>
        <taxon>Aeromicrobium</taxon>
    </lineage>
</organism>
<keyword evidence="3" id="KW-1185">Reference proteome</keyword>
<dbReference type="InterPro" id="IPR037523">
    <property type="entry name" value="VOC_core"/>
</dbReference>